<dbReference type="RefSeq" id="XP_016227246.1">
    <property type="nucleotide sequence ID" value="XM_016367728.1"/>
</dbReference>
<dbReference type="Proteomes" id="UP000054302">
    <property type="component" value="Unassembled WGS sequence"/>
</dbReference>
<sequence>MQRAAIGLPSPAYNARPERFAAVLHLPANLAPAVGEKVLMPMDAKLSQGRNTCLYPISKYRRELRPLPRTDAASPRESDGIPSQPLDFWAQGSLPQGHDLAVPHVPQNMADGLPGPDIRQLQSTQSSDNATDEGHNPTSFAEALQANSPFNNERLFYSGDRQGLVHSVMDICSGQRPHTERTLWPSIRSPERKKKWHTHDWTYLQSKGVFDLPNTSLCETLVAKYFTHVHSLLPIIDASHFLSQFTLGGAPSTNLLLLWSVLLAAANFASPETLQAAGYSSRKAMKRAMYARVKALYDSDYEDDKICIVQSVILLGFWYADAEDRNGPWHWLGIAIGLCQVMGLHRRPRVSLSNPSAKSRQRLYRRIWWSCFIRDRWLSLGLGRPIRINLDDCDVEMPDTLDVTAELEQLAPETANRYLPKSMDRHAEIWIKLINLSHVLGRIIRMDYRLTTNDDARGHVQAFEAELNACRLTVNQSLHQEAYSIALNRLQYEMLLEATVIVLYRPAINFQTCPDDSDSKQPEELKGLHNARAAAARVNHIIEKLVESDMVHYLRPMNLTAMIPAMQLHLYDCKSTRQLVRKFARSKLSECMMIVSELRNTYWGADFTWRLFETAQAILDSQISGEESLPARDERSSTINLPKDSEDAACQDQGPFSFDDLFLADASSMYLDQVYNDPLYSEIPDPTIADPWSLNELQNMFDMPLATGDAR</sequence>
<dbReference type="InterPro" id="IPR007219">
    <property type="entry name" value="XnlR_reg_dom"/>
</dbReference>
<dbReference type="GO" id="GO:0003677">
    <property type="term" value="F:DNA binding"/>
    <property type="evidence" value="ECO:0007669"/>
    <property type="project" value="InterPro"/>
</dbReference>
<dbReference type="InterPro" id="IPR052761">
    <property type="entry name" value="Fungal_Detox/Toxin_TFs"/>
</dbReference>
<protein>
    <recommendedName>
        <fullName evidence="3">Xylanolytic transcriptional activator regulatory domain-containing protein</fullName>
    </recommendedName>
</protein>
<dbReference type="VEuPathDB" id="FungiDB:PV10_03296"/>
<evidence type="ECO:0000256" key="1">
    <source>
        <dbReference type="ARBA" id="ARBA00023242"/>
    </source>
</evidence>
<reference evidence="4 5" key="1">
    <citation type="submission" date="2015-01" db="EMBL/GenBank/DDBJ databases">
        <title>The Genome Sequence of Exophiala mesophila CBS40295.</title>
        <authorList>
            <consortium name="The Broad Institute Genomics Platform"/>
            <person name="Cuomo C."/>
            <person name="de Hoog S."/>
            <person name="Gorbushina A."/>
            <person name="Stielow B."/>
            <person name="Teixiera M."/>
            <person name="Abouelleil A."/>
            <person name="Chapman S.B."/>
            <person name="Priest M."/>
            <person name="Young S.K."/>
            <person name="Wortman J."/>
            <person name="Nusbaum C."/>
            <person name="Birren B."/>
        </authorList>
    </citation>
    <scope>NUCLEOTIDE SEQUENCE [LARGE SCALE GENOMIC DNA]</scope>
    <source>
        <strain evidence="4 5">CBS 40295</strain>
    </source>
</reference>
<gene>
    <name evidence="4" type="ORF">PV10_03296</name>
</gene>
<feature type="domain" description="Xylanolytic transcriptional activator regulatory" evidence="3">
    <location>
        <begin position="328"/>
        <end position="404"/>
    </location>
</feature>
<dbReference type="EMBL" id="KN847521">
    <property type="protein sequence ID" value="KIV95672.1"/>
    <property type="molecule type" value="Genomic_DNA"/>
</dbReference>
<keyword evidence="1" id="KW-0539">Nucleus</keyword>
<proteinExistence type="predicted"/>
<dbReference type="STRING" id="212818.A0A0D1ZM09"/>
<dbReference type="HOGENOM" id="CLU_006329_3_0_1"/>
<dbReference type="OrthoDB" id="4158701at2759"/>
<dbReference type="PANTHER" id="PTHR47425:SF3">
    <property type="entry name" value="ZN(II)2CYS6 TRANSCRIPTION FACTOR (EUROFUNG)"/>
    <property type="match status" value="1"/>
</dbReference>
<feature type="compositionally biased region" description="Polar residues" evidence="2">
    <location>
        <begin position="120"/>
        <end position="129"/>
    </location>
</feature>
<dbReference type="CDD" id="cd12148">
    <property type="entry name" value="fungal_TF_MHR"/>
    <property type="match status" value="1"/>
</dbReference>
<organism evidence="4 5">
    <name type="scientific">Exophiala mesophila</name>
    <name type="common">Black yeast-like fungus</name>
    <dbReference type="NCBI Taxonomy" id="212818"/>
    <lineage>
        <taxon>Eukaryota</taxon>
        <taxon>Fungi</taxon>
        <taxon>Dikarya</taxon>
        <taxon>Ascomycota</taxon>
        <taxon>Pezizomycotina</taxon>
        <taxon>Eurotiomycetes</taxon>
        <taxon>Chaetothyriomycetidae</taxon>
        <taxon>Chaetothyriales</taxon>
        <taxon>Herpotrichiellaceae</taxon>
        <taxon>Exophiala</taxon>
    </lineage>
</organism>
<keyword evidence="5" id="KW-1185">Reference proteome</keyword>
<dbReference type="SMART" id="SM00906">
    <property type="entry name" value="Fungal_trans"/>
    <property type="match status" value="1"/>
</dbReference>
<evidence type="ECO:0000256" key="2">
    <source>
        <dbReference type="SAM" id="MobiDB-lite"/>
    </source>
</evidence>
<dbReference type="GeneID" id="27321141"/>
<dbReference type="OMA" id="MCMMILE"/>
<evidence type="ECO:0000313" key="4">
    <source>
        <dbReference type="EMBL" id="KIV95672.1"/>
    </source>
</evidence>
<evidence type="ECO:0000313" key="5">
    <source>
        <dbReference type="Proteomes" id="UP000054302"/>
    </source>
</evidence>
<feature type="region of interest" description="Disordered" evidence="2">
    <location>
        <begin position="106"/>
        <end position="137"/>
    </location>
</feature>
<accession>A0A0D1ZM09</accession>
<dbReference type="GO" id="GO:0006351">
    <property type="term" value="P:DNA-templated transcription"/>
    <property type="evidence" value="ECO:0007669"/>
    <property type="project" value="InterPro"/>
</dbReference>
<dbReference type="GO" id="GO:0008270">
    <property type="term" value="F:zinc ion binding"/>
    <property type="evidence" value="ECO:0007669"/>
    <property type="project" value="InterPro"/>
</dbReference>
<dbReference type="Pfam" id="PF04082">
    <property type="entry name" value="Fungal_trans"/>
    <property type="match status" value="1"/>
</dbReference>
<evidence type="ECO:0000259" key="3">
    <source>
        <dbReference type="SMART" id="SM00906"/>
    </source>
</evidence>
<name>A0A0D1ZM09_EXOME</name>
<dbReference type="PANTHER" id="PTHR47425">
    <property type="entry name" value="FARB-RELATED"/>
    <property type="match status" value="1"/>
</dbReference>
<dbReference type="AlphaFoldDB" id="A0A0D1ZM09"/>